<organism evidence="1">
    <name type="scientific">marine sediment metagenome</name>
    <dbReference type="NCBI Taxonomy" id="412755"/>
    <lineage>
        <taxon>unclassified sequences</taxon>
        <taxon>metagenomes</taxon>
        <taxon>ecological metagenomes</taxon>
    </lineage>
</organism>
<sequence length="118" mass="13040">MYYQSFVVAGVANVTTYDAGLVSLVEEPYHIDAILIQCDEWFGNTLECWIGNERIVEIPDYLLDTNDEAAVAALATHKINLIPIDMDIPPGQIFKAALLCAANANDIRGAYKYSKLNT</sequence>
<proteinExistence type="predicted"/>
<name>A0A0F9NKQ5_9ZZZZ</name>
<accession>A0A0F9NKQ5</accession>
<evidence type="ECO:0000313" key="1">
    <source>
        <dbReference type="EMBL" id="KKN18529.1"/>
    </source>
</evidence>
<gene>
    <name evidence="1" type="ORF">LCGC14_0954780</name>
</gene>
<comment type="caution">
    <text evidence="1">The sequence shown here is derived from an EMBL/GenBank/DDBJ whole genome shotgun (WGS) entry which is preliminary data.</text>
</comment>
<dbReference type="EMBL" id="LAZR01003418">
    <property type="protein sequence ID" value="KKN18529.1"/>
    <property type="molecule type" value="Genomic_DNA"/>
</dbReference>
<reference evidence="1" key="1">
    <citation type="journal article" date="2015" name="Nature">
        <title>Complex archaea that bridge the gap between prokaryotes and eukaryotes.</title>
        <authorList>
            <person name="Spang A."/>
            <person name="Saw J.H."/>
            <person name="Jorgensen S.L."/>
            <person name="Zaremba-Niedzwiedzka K."/>
            <person name="Martijn J."/>
            <person name="Lind A.E."/>
            <person name="van Eijk R."/>
            <person name="Schleper C."/>
            <person name="Guy L."/>
            <person name="Ettema T.J."/>
        </authorList>
    </citation>
    <scope>NUCLEOTIDE SEQUENCE</scope>
</reference>
<dbReference type="AlphaFoldDB" id="A0A0F9NKQ5"/>
<protein>
    <submittedName>
        <fullName evidence="1">Uncharacterized protein</fullName>
    </submittedName>
</protein>